<dbReference type="InterPro" id="IPR003399">
    <property type="entry name" value="Mce/MlaD"/>
</dbReference>
<name>A0ABX6IL37_9ACTN</name>
<evidence type="ECO:0000313" key="4">
    <source>
        <dbReference type="Proteomes" id="UP001059836"/>
    </source>
</evidence>
<dbReference type="Proteomes" id="UP001059836">
    <property type="component" value="Chromosome"/>
</dbReference>
<organism evidence="3 4">
    <name type="scientific">Gordonia pseudamarae</name>
    <dbReference type="NCBI Taxonomy" id="2831662"/>
    <lineage>
        <taxon>Bacteria</taxon>
        <taxon>Bacillati</taxon>
        <taxon>Actinomycetota</taxon>
        <taxon>Actinomycetes</taxon>
        <taxon>Mycobacteriales</taxon>
        <taxon>Gordoniaceae</taxon>
        <taxon>Gordonia</taxon>
    </lineage>
</organism>
<proteinExistence type="predicted"/>
<gene>
    <name evidence="3" type="ORF">GII31_15070</name>
</gene>
<keyword evidence="1" id="KW-1133">Transmembrane helix</keyword>
<dbReference type="RefSeq" id="WP_213244242.1">
    <property type="nucleotide sequence ID" value="NZ_CP045806.1"/>
</dbReference>
<evidence type="ECO:0000259" key="2">
    <source>
        <dbReference type="Pfam" id="PF02470"/>
    </source>
</evidence>
<feature type="transmembrane region" description="Helical" evidence="1">
    <location>
        <begin position="21"/>
        <end position="42"/>
    </location>
</feature>
<protein>
    <recommendedName>
        <fullName evidence="2">Mce/MlaD domain-containing protein</fullName>
    </recommendedName>
</protein>
<feature type="domain" description="Mce/MlaD" evidence="2">
    <location>
        <begin position="50"/>
        <end position="123"/>
    </location>
</feature>
<accession>A0ABX6IL37</accession>
<sequence>MVSGFLVGSERARQRRLRRTGAVGAATVAAALVVGTAVVPALRSDGDDAVRVSIVTDRVGAGIDEGTAVMLHGVEVGTVTALTSRDDGTAELSATLRRGLIDGVKQDLELDFRPKNYFGISAVTIVEAGSPNAGPLRDGARVMRRDLADNTMATMIEQASIVTGGTLQQDMVNSIDRVLTYADTLEPLFHAGVVFADEVAQVQRKTPAYLIDRYNEVVGSLPPFVNGISVAVDSIYRSPLHPTGDEMQNRLAESLYAVADNFFTLVGRLLNGNADKLAPATAVIGKASELLPNIGAGAVNTESVGDLLRRLNGAFTAGPDGGPVLNLKVLLESNRSRAAQAGDRPANGGR</sequence>
<keyword evidence="1" id="KW-0812">Transmembrane</keyword>
<dbReference type="Pfam" id="PF02470">
    <property type="entry name" value="MlaD"/>
    <property type="match status" value="1"/>
</dbReference>
<reference evidence="3" key="1">
    <citation type="journal article" date="2021" name="Nat. Microbiol.">
        <title>Cocultivation of an ultrasmall environmental parasitic bacterium with lytic ability against bacteria associated with wastewater foams.</title>
        <authorList>
            <person name="Batinovic S."/>
            <person name="Rose J.J.A."/>
            <person name="Ratcliffe J."/>
            <person name="Seviour R.J."/>
            <person name="Petrovski S."/>
        </authorList>
    </citation>
    <scope>NUCLEOTIDE SEQUENCE</scope>
    <source>
        <strain evidence="3">CON9</strain>
    </source>
</reference>
<keyword evidence="4" id="KW-1185">Reference proteome</keyword>
<keyword evidence="1" id="KW-0472">Membrane</keyword>
<dbReference type="EMBL" id="CP045809">
    <property type="protein sequence ID" value="QHN35995.1"/>
    <property type="molecule type" value="Genomic_DNA"/>
</dbReference>
<evidence type="ECO:0000256" key="1">
    <source>
        <dbReference type="SAM" id="Phobius"/>
    </source>
</evidence>
<evidence type="ECO:0000313" key="3">
    <source>
        <dbReference type="EMBL" id="QHN35995.1"/>
    </source>
</evidence>